<dbReference type="PANTHER" id="PTHR35446:SF2">
    <property type="entry name" value="CARBOXYMUCONOLACTONE DECARBOXYLASE-LIKE DOMAIN-CONTAINING PROTEIN"/>
    <property type="match status" value="1"/>
</dbReference>
<feature type="domain" description="Carboxymuconolactone decarboxylase-like" evidence="1">
    <location>
        <begin position="55"/>
        <end position="122"/>
    </location>
</feature>
<organism evidence="2 3">
    <name type="scientific">Thalassobaculum fulvum</name>
    <dbReference type="NCBI Taxonomy" id="1633335"/>
    <lineage>
        <taxon>Bacteria</taxon>
        <taxon>Pseudomonadati</taxon>
        <taxon>Pseudomonadota</taxon>
        <taxon>Alphaproteobacteria</taxon>
        <taxon>Rhodospirillales</taxon>
        <taxon>Thalassobaculaceae</taxon>
        <taxon>Thalassobaculum</taxon>
    </lineage>
</organism>
<dbReference type="RefSeq" id="WP_229837511.1">
    <property type="nucleotide sequence ID" value="NZ_BMZS01000015.1"/>
</dbReference>
<dbReference type="NCBIfam" id="TIGR01926">
    <property type="entry name" value="peroxid_rel"/>
    <property type="match status" value="1"/>
</dbReference>
<proteinExistence type="predicted"/>
<dbReference type="GO" id="GO:0051920">
    <property type="term" value="F:peroxiredoxin activity"/>
    <property type="evidence" value="ECO:0007669"/>
    <property type="project" value="InterPro"/>
</dbReference>
<dbReference type="EMBL" id="BMZS01000015">
    <property type="protein sequence ID" value="GHD62716.1"/>
    <property type="molecule type" value="Genomic_DNA"/>
</dbReference>
<evidence type="ECO:0000313" key="3">
    <source>
        <dbReference type="Proteomes" id="UP000630353"/>
    </source>
</evidence>
<dbReference type="InterPro" id="IPR003779">
    <property type="entry name" value="CMD-like"/>
</dbReference>
<name>A0A918XWY5_9PROT</name>
<dbReference type="Proteomes" id="UP000630353">
    <property type="component" value="Unassembled WGS sequence"/>
</dbReference>
<evidence type="ECO:0000259" key="1">
    <source>
        <dbReference type="Pfam" id="PF02627"/>
    </source>
</evidence>
<dbReference type="InterPro" id="IPR029032">
    <property type="entry name" value="AhpD-like"/>
</dbReference>
<protein>
    <submittedName>
        <fullName evidence="2">Alkyl hydroperoxide reductase AhpD</fullName>
    </submittedName>
</protein>
<dbReference type="InterPro" id="IPR010195">
    <property type="entry name" value="Uncharacterised_peroxidase-rel"/>
</dbReference>
<dbReference type="Gene3D" id="1.20.1290.10">
    <property type="entry name" value="AhpD-like"/>
    <property type="match status" value="1"/>
</dbReference>
<evidence type="ECO:0000313" key="2">
    <source>
        <dbReference type="EMBL" id="GHD62716.1"/>
    </source>
</evidence>
<reference evidence="2" key="1">
    <citation type="journal article" date="2014" name="Int. J. Syst. Evol. Microbiol.">
        <title>Complete genome sequence of Corynebacterium casei LMG S-19264T (=DSM 44701T), isolated from a smear-ripened cheese.</title>
        <authorList>
            <consortium name="US DOE Joint Genome Institute (JGI-PGF)"/>
            <person name="Walter F."/>
            <person name="Albersmeier A."/>
            <person name="Kalinowski J."/>
            <person name="Ruckert C."/>
        </authorList>
    </citation>
    <scope>NUCLEOTIDE SEQUENCE</scope>
    <source>
        <strain evidence="2">KCTC 42651</strain>
    </source>
</reference>
<dbReference type="Pfam" id="PF02627">
    <property type="entry name" value="CMD"/>
    <property type="match status" value="1"/>
</dbReference>
<comment type="caution">
    <text evidence="2">The sequence shown here is derived from an EMBL/GenBank/DDBJ whole genome shotgun (WGS) entry which is preliminary data.</text>
</comment>
<gene>
    <name evidence="2" type="ORF">GCM10017083_51860</name>
</gene>
<reference evidence="2" key="2">
    <citation type="submission" date="2020-09" db="EMBL/GenBank/DDBJ databases">
        <authorList>
            <person name="Sun Q."/>
            <person name="Kim S."/>
        </authorList>
    </citation>
    <scope>NUCLEOTIDE SEQUENCE</scope>
    <source>
        <strain evidence="2">KCTC 42651</strain>
    </source>
</reference>
<keyword evidence="3" id="KW-1185">Reference proteome</keyword>
<sequence length="212" mass="23536">MAVADIEETDRMTWIRTVPYDEATGRLKTLYDRVKGPGDNVDNIMMAHSLRPHSMEGHMTLYKYVLHHSANKVPKHFLETLGVLVSHLNGCSYCVEHHFQGLRRLLADDDRANAIRAAFETGSEEQAFDARDLAAVRYAERLTREPAAVAPDAVEAMRAAGWDDGEILEINQVVAYFAYANRTVLGLGVNTDGDILGLSPGDSDDPDNWNHG</sequence>
<accession>A0A918XWY5</accession>
<dbReference type="AlphaFoldDB" id="A0A918XWY5"/>
<dbReference type="SUPFAM" id="SSF69118">
    <property type="entry name" value="AhpD-like"/>
    <property type="match status" value="1"/>
</dbReference>
<dbReference type="PANTHER" id="PTHR35446">
    <property type="entry name" value="SI:CH211-175M2.5"/>
    <property type="match status" value="1"/>
</dbReference>